<protein>
    <submittedName>
        <fullName evidence="2">Uncharacterized protein</fullName>
    </submittedName>
</protein>
<comment type="caution">
    <text evidence="2">The sequence shown here is derived from an EMBL/GenBank/DDBJ whole genome shotgun (WGS) entry which is preliminary data.</text>
</comment>
<dbReference type="AlphaFoldDB" id="A0A0F8WX20"/>
<dbReference type="EMBL" id="LAZR01062513">
    <property type="protein sequence ID" value="KKK61362.1"/>
    <property type="molecule type" value="Genomic_DNA"/>
</dbReference>
<sequence length="257" mass="28505">EGKKVTLPLTDVPATESAGSGDYASALGGGEKDRNTPSVLLDINKKPLPKMGGNGSSVSVELMRTNTKRKKGRPRDDDPNKPARIAKWIPKNWTPVYEEIVSLDCMGMAQKEIAEKFSMTAVMVSKICCTPQAKIFRRKVLEVLAERNKVFQKDRFERVQVRAMERISTVLEDDILFEADPFAVVDRAFKLLEKTKVLGGGENRGDINIAGNVNMLSQTAILEIKDGLAKAREAKELHKNLEAVDVTSPVVERGRRR</sequence>
<evidence type="ECO:0000313" key="2">
    <source>
        <dbReference type="EMBL" id="KKK61362.1"/>
    </source>
</evidence>
<evidence type="ECO:0000256" key="1">
    <source>
        <dbReference type="SAM" id="MobiDB-lite"/>
    </source>
</evidence>
<feature type="non-terminal residue" evidence="2">
    <location>
        <position position="1"/>
    </location>
</feature>
<accession>A0A0F8WX20</accession>
<gene>
    <name evidence="2" type="ORF">LCGC14_3015080</name>
</gene>
<feature type="region of interest" description="Disordered" evidence="1">
    <location>
        <begin position="64"/>
        <end position="83"/>
    </location>
</feature>
<proteinExistence type="predicted"/>
<name>A0A0F8WX20_9ZZZZ</name>
<feature type="region of interest" description="Disordered" evidence="1">
    <location>
        <begin position="1"/>
        <end position="37"/>
    </location>
</feature>
<organism evidence="2">
    <name type="scientific">marine sediment metagenome</name>
    <dbReference type="NCBI Taxonomy" id="412755"/>
    <lineage>
        <taxon>unclassified sequences</taxon>
        <taxon>metagenomes</taxon>
        <taxon>ecological metagenomes</taxon>
    </lineage>
</organism>
<reference evidence="2" key="1">
    <citation type="journal article" date="2015" name="Nature">
        <title>Complex archaea that bridge the gap between prokaryotes and eukaryotes.</title>
        <authorList>
            <person name="Spang A."/>
            <person name="Saw J.H."/>
            <person name="Jorgensen S.L."/>
            <person name="Zaremba-Niedzwiedzka K."/>
            <person name="Martijn J."/>
            <person name="Lind A.E."/>
            <person name="van Eijk R."/>
            <person name="Schleper C."/>
            <person name="Guy L."/>
            <person name="Ettema T.J."/>
        </authorList>
    </citation>
    <scope>NUCLEOTIDE SEQUENCE</scope>
</reference>